<organism evidence="2 3">
    <name type="scientific">Sulfobacillus thermotolerans</name>
    <dbReference type="NCBI Taxonomy" id="338644"/>
    <lineage>
        <taxon>Bacteria</taxon>
        <taxon>Bacillati</taxon>
        <taxon>Bacillota</taxon>
        <taxon>Clostridia</taxon>
        <taxon>Eubacteriales</taxon>
        <taxon>Clostridiales Family XVII. Incertae Sedis</taxon>
        <taxon>Sulfobacillus</taxon>
    </lineage>
</organism>
<evidence type="ECO:0000256" key="1">
    <source>
        <dbReference type="SAM" id="Phobius"/>
    </source>
</evidence>
<proteinExistence type="predicted"/>
<evidence type="ECO:0000313" key="2">
    <source>
        <dbReference type="EMBL" id="AUW95216.1"/>
    </source>
</evidence>
<keyword evidence="1" id="KW-1133">Transmembrane helix</keyword>
<keyword evidence="1" id="KW-0812">Transmembrane</keyword>
<gene>
    <name evidence="2" type="ORF">BXT84_15650</name>
</gene>
<keyword evidence="1" id="KW-0472">Membrane</keyword>
<sequence>MHVVIWAYLTYLLTFVLGVIFFLRYDLRRRKLPPRFLAVHLFLTVMTFILFSSAMAPSLRQHYPHPVIGRGAHSTLWLTLHRHGLTFTNSGSVAPSKGATQ</sequence>
<dbReference type="EMBL" id="CP019454">
    <property type="protein sequence ID" value="AUW95216.1"/>
    <property type="molecule type" value="Genomic_DNA"/>
</dbReference>
<dbReference type="Proteomes" id="UP000325292">
    <property type="component" value="Chromosome"/>
</dbReference>
<evidence type="ECO:0000313" key="3">
    <source>
        <dbReference type="Proteomes" id="UP000325292"/>
    </source>
</evidence>
<feature type="transmembrane region" description="Helical" evidence="1">
    <location>
        <begin position="37"/>
        <end position="56"/>
    </location>
</feature>
<reference evidence="2 3" key="1">
    <citation type="journal article" date="2019" name="Sci. Rep.">
        <title>Sulfobacillus thermotolerans: new insights into resistance and metabolic capacities of acidophilic chemolithotrophs.</title>
        <authorList>
            <person name="Panyushkina A.E."/>
            <person name="Babenko V.V."/>
            <person name="Nikitina A.S."/>
            <person name="Selezneva O.V."/>
            <person name="Tsaplina I.A."/>
            <person name="Letarova M.A."/>
            <person name="Kostryukova E.S."/>
            <person name="Letarov A.V."/>
        </authorList>
    </citation>
    <scope>NUCLEOTIDE SEQUENCE [LARGE SCALE GENOMIC DNA]</scope>
    <source>
        <strain evidence="2 3">Kr1</strain>
    </source>
</reference>
<accession>A0ABN5H3C5</accession>
<name>A0ABN5H3C5_9FIRM</name>
<protein>
    <submittedName>
        <fullName evidence="2">Uncharacterized protein</fullName>
    </submittedName>
</protein>
<keyword evidence="3" id="KW-1185">Reference proteome</keyword>
<feature type="transmembrane region" description="Helical" evidence="1">
    <location>
        <begin position="6"/>
        <end position="25"/>
    </location>
</feature>